<feature type="transmembrane region" description="Helical" evidence="1">
    <location>
        <begin position="238"/>
        <end position="258"/>
    </location>
</feature>
<evidence type="ECO:0000256" key="1">
    <source>
        <dbReference type="SAM" id="Phobius"/>
    </source>
</evidence>
<feature type="transmembrane region" description="Helical" evidence="1">
    <location>
        <begin position="82"/>
        <end position="101"/>
    </location>
</feature>
<evidence type="ECO:0000313" key="2">
    <source>
        <dbReference type="EMBL" id="KWZ39072.1"/>
    </source>
</evidence>
<keyword evidence="1" id="KW-1133">Transmembrane helix</keyword>
<keyword evidence="1" id="KW-0472">Membrane</keyword>
<dbReference type="SUPFAM" id="SSF103473">
    <property type="entry name" value="MFS general substrate transporter"/>
    <property type="match status" value="1"/>
</dbReference>
<sequence>MALFADIALQSPLAGPLAGTLLLRALSWRELFVAIGAVGALVTLGLWRCMPETARAAPPPRPPRAWAVLAHYATQPRHRDPVYGSLTLGLLPLPPIVSIGLPPRLIRDPGYGGLAYGLWQLSVFGAVIAGNLALNRLTVRPDVSRLLRIALYPATAGLLLLGAVVPLSHTLPLLRAGLSVHPFGVGLGNATPYRLTLYSTDEATGSVAAPLGMPSVAMPAAGGAALAWVRAGDSPTRFGISVSLVSLLVSLLAAPLLWRVLRQARPAPTVARFPPSPLPLS</sequence>
<dbReference type="EMBL" id="LNJQ01000004">
    <property type="protein sequence ID" value="KWZ39072.1"/>
    <property type="molecule type" value="Genomic_DNA"/>
</dbReference>
<feature type="transmembrane region" description="Helical" evidence="1">
    <location>
        <begin position="146"/>
        <end position="165"/>
    </location>
</feature>
<name>A0ABR5T758_9BURK</name>
<reference evidence="2 3" key="1">
    <citation type="submission" date="2015-11" db="EMBL/GenBank/DDBJ databases">
        <authorList>
            <person name="Sahl J."/>
            <person name="Wagner D."/>
            <person name="Keim P."/>
        </authorList>
    </citation>
    <scope>NUCLEOTIDE SEQUENCE [LARGE SCALE GENOMIC DNA]</scope>
    <source>
        <strain evidence="2 3">BDU18</strain>
    </source>
</reference>
<accession>A0ABR5T758</accession>
<evidence type="ECO:0000313" key="3">
    <source>
        <dbReference type="Proteomes" id="UP000070255"/>
    </source>
</evidence>
<feature type="transmembrane region" description="Helical" evidence="1">
    <location>
        <begin position="31"/>
        <end position="50"/>
    </location>
</feature>
<proteinExistence type="predicted"/>
<keyword evidence="1" id="KW-0812">Transmembrane</keyword>
<dbReference type="InterPro" id="IPR036259">
    <property type="entry name" value="MFS_trans_sf"/>
</dbReference>
<evidence type="ECO:0008006" key="4">
    <source>
        <dbReference type="Google" id="ProtNLM"/>
    </source>
</evidence>
<comment type="caution">
    <text evidence="2">The sequence shown here is derived from an EMBL/GenBank/DDBJ whole genome shotgun (WGS) entry which is preliminary data.</text>
</comment>
<organism evidence="2 3">
    <name type="scientific">Burkholderia savannae</name>
    <dbReference type="NCBI Taxonomy" id="1637837"/>
    <lineage>
        <taxon>Bacteria</taxon>
        <taxon>Pseudomonadati</taxon>
        <taxon>Pseudomonadota</taxon>
        <taxon>Betaproteobacteria</taxon>
        <taxon>Burkholderiales</taxon>
        <taxon>Burkholderiaceae</taxon>
        <taxon>Burkholderia</taxon>
        <taxon>pseudomallei group</taxon>
    </lineage>
</organism>
<dbReference type="Proteomes" id="UP000070255">
    <property type="component" value="Unassembled WGS sequence"/>
</dbReference>
<dbReference type="Gene3D" id="1.20.1720.10">
    <property type="entry name" value="Multidrug resistance protein D"/>
    <property type="match status" value="1"/>
</dbReference>
<feature type="transmembrane region" description="Helical" evidence="1">
    <location>
        <begin position="113"/>
        <end position="134"/>
    </location>
</feature>
<gene>
    <name evidence="2" type="ORF">WS72_30365</name>
</gene>
<protein>
    <recommendedName>
        <fullName evidence="4">MFS transporter</fullName>
    </recommendedName>
</protein>
<keyword evidence="3" id="KW-1185">Reference proteome</keyword>